<proteinExistence type="predicted"/>
<dbReference type="RefSeq" id="WP_286494128.1">
    <property type="nucleotide sequence ID" value="NZ_JACAGJ010000008.1"/>
</dbReference>
<evidence type="ECO:0000313" key="2">
    <source>
        <dbReference type="Proteomes" id="UP001170959"/>
    </source>
</evidence>
<evidence type="ECO:0008006" key="3">
    <source>
        <dbReference type="Google" id="ProtNLM"/>
    </source>
</evidence>
<name>A0AAJ1QGM0_9FLAO</name>
<protein>
    <recommendedName>
        <fullName evidence="3">Phage terminase large subunit</fullName>
    </recommendedName>
</protein>
<gene>
    <name evidence="1" type="ORF">HX001_14410</name>
</gene>
<dbReference type="Proteomes" id="UP001170959">
    <property type="component" value="Unassembled WGS sequence"/>
</dbReference>
<reference evidence="1" key="1">
    <citation type="submission" date="2020-06" db="EMBL/GenBank/DDBJ databases">
        <authorList>
            <person name="Dong N."/>
        </authorList>
    </citation>
    <scope>NUCLEOTIDE SEQUENCE</scope>
    <source>
        <strain evidence="1">R655-4</strain>
    </source>
</reference>
<comment type="caution">
    <text evidence="1">The sequence shown here is derived from an EMBL/GenBank/DDBJ whole genome shotgun (WGS) entry which is preliminary data.</text>
</comment>
<reference evidence="1" key="2">
    <citation type="journal article" date="2022" name="Sci. Total Environ.">
        <title>Prevalence, transmission, and molecular epidemiology of tet(X)-positive bacteria among humans, animals, and environmental niches in China: An epidemiological, and genomic-based study.</title>
        <authorList>
            <person name="Dong N."/>
            <person name="Zeng Y."/>
            <person name="Cai C."/>
            <person name="Sun C."/>
            <person name="Lu J."/>
            <person name="Liu C."/>
            <person name="Zhou H."/>
            <person name="Sun Q."/>
            <person name="Shu L."/>
            <person name="Wang H."/>
            <person name="Wang Y."/>
            <person name="Wang S."/>
            <person name="Wu C."/>
            <person name="Chan E.W."/>
            <person name="Chen G."/>
            <person name="Shen Z."/>
            <person name="Chen S."/>
            <person name="Zhang R."/>
        </authorList>
    </citation>
    <scope>NUCLEOTIDE SEQUENCE</scope>
    <source>
        <strain evidence="1">R655-4</strain>
    </source>
</reference>
<accession>A0AAJ1QGM0</accession>
<dbReference type="EMBL" id="JACAGJ010000008">
    <property type="protein sequence ID" value="MDM1073679.1"/>
    <property type="molecule type" value="Genomic_DNA"/>
</dbReference>
<dbReference type="AlphaFoldDB" id="A0AAJ1QGM0"/>
<evidence type="ECO:0000313" key="1">
    <source>
        <dbReference type="EMBL" id="MDM1073679.1"/>
    </source>
</evidence>
<organism evidence="1 2">
    <name type="scientific">Empedobacter brevis</name>
    <dbReference type="NCBI Taxonomy" id="247"/>
    <lineage>
        <taxon>Bacteria</taxon>
        <taxon>Pseudomonadati</taxon>
        <taxon>Bacteroidota</taxon>
        <taxon>Flavobacteriia</taxon>
        <taxon>Flavobacteriales</taxon>
        <taxon>Weeksellaceae</taxon>
        <taxon>Empedobacter</taxon>
    </lineage>
</organism>
<sequence>MNLENLILDLTKVKAELCKREFYEFTLDFVDIIFKDKFVANWHIKFMCDELQKLAYYIINDLPKPYDLLVNICPGTTKSTLISILFPCWLWTNKPDAVILLMTISDANGKKFGLKRRDILISEKFKSYYPDINIRNDANGVYFIGNTQGGEIWQYSTRGAKTGNHGHVRIIDDLMSHRDSISESKSKECIEGLTEFGSRNKDTLKTPFIQVEQRLSANDGSNHIIKTTKKDKLKHIVLPAKVNEYIQPAELEKNYIDGYLDPIRLGEEALEDAKRRLLSGEDDEEEEGGEITPMSEAAFNAQYLQDVTSKEGMLYDKLQFEDFRKIDFNGHFTSYSATDPADEGDDTWGSIGVTQIGKKFYVREVVYNSFDSNYNIPVFEKKITKVFNCLKNIIETNGLGSVVAKRIKNETKTFGIVPLNNGEDKVDRINSYSFIIQEYFVFDNNNENPEYKRFIRHLKTLPKQGDKKKVGAADVCTHLAKWLYLSKKIIK</sequence>